<reference evidence="1 2" key="1">
    <citation type="submission" date="2014-04" db="EMBL/GenBank/DDBJ databases">
        <authorList>
            <consortium name="DOE Joint Genome Institute"/>
            <person name="Kuo A."/>
            <person name="Ruytinx J."/>
            <person name="Rineau F."/>
            <person name="Colpaert J."/>
            <person name="Kohler A."/>
            <person name="Nagy L.G."/>
            <person name="Floudas D."/>
            <person name="Copeland A."/>
            <person name="Barry K.W."/>
            <person name="Cichocki N."/>
            <person name="Veneault-Fourrey C."/>
            <person name="LaButti K."/>
            <person name="Lindquist E.A."/>
            <person name="Lipzen A."/>
            <person name="Lundell T."/>
            <person name="Morin E."/>
            <person name="Murat C."/>
            <person name="Sun H."/>
            <person name="Tunlid A."/>
            <person name="Henrissat B."/>
            <person name="Grigoriev I.V."/>
            <person name="Hibbett D.S."/>
            <person name="Martin F."/>
            <person name="Nordberg H.P."/>
            <person name="Cantor M.N."/>
            <person name="Hua S.X."/>
        </authorList>
    </citation>
    <scope>NUCLEOTIDE SEQUENCE [LARGE SCALE GENOMIC DNA]</scope>
    <source>
        <strain evidence="1 2">UH-Slu-Lm8-n1</strain>
    </source>
</reference>
<sequence length="148" mass="16762">MDGAFLAGDSARITQSPNWQGLDSYTRCIIQKTLDLIMIAEWNSKFMGEQIAKSVIPRGLKQSWLTWLMNHHYHITHLFLSLVSNQNNYRILSTEHPSWISAAQYLRTKMGTVTLTPSKGLHHLNRWAISPSSDHPGLTKLSTSMVVS</sequence>
<name>A0A0D0AUG2_9AGAM</name>
<proteinExistence type="predicted"/>
<reference evidence="2" key="2">
    <citation type="submission" date="2015-01" db="EMBL/GenBank/DDBJ databases">
        <title>Evolutionary Origins and Diversification of the Mycorrhizal Mutualists.</title>
        <authorList>
            <consortium name="DOE Joint Genome Institute"/>
            <consortium name="Mycorrhizal Genomics Consortium"/>
            <person name="Kohler A."/>
            <person name="Kuo A."/>
            <person name="Nagy L.G."/>
            <person name="Floudas D."/>
            <person name="Copeland A."/>
            <person name="Barry K.W."/>
            <person name="Cichocki N."/>
            <person name="Veneault-Fourrey C."/>
            <person name="LaButti K."/>
            <person name="Lindquist E.A."/>
            <person name="Lipzen A."/>
            <person name="Lundell T."/>
            <person name="Morin E."/>
            <person name="Murat C."/>
            <person name="Riley R."/>
            <person name="Ohm R."/>
            <person name="Sun H."/>
            <person name="Tunlid A."/>
            <person name="Henrissat B."/>
            <person name="Grigoriev I.V."/>
            <person name="Hibbett D.S."/>
            <person name="Martin F."/>
        </authorList>
    </citation>
    <scope>NUCLEOTIDE SEQUENCE [LARGE SCALE GENOMIC DNA]</scope>
    <source>
        <strain evidence="2">UH-Slu-Lm8-n1</strain>
    </source>
</reference>
<keyword evidence="2" id="KW-1185">Reference proteome</keyword>
<dbReference type="HOGENOM" id="CLU_1759998_0_0_1"/>
<dbReference type="Proteomes" id="UP000054485">
    <property type="component" value="Unassembled WGS sequence"/>
</dbReference>
<evidence type="ECO:0000313" key="1">
    <source>
        <dbReference type="EMBL" id="KIK45321.1"/>
    </source>
</evidence>
<dbReference type="AlphaFoldDB" id="A0A0D0AUG2"/>
<dbReference type="InParanoid" id="A0A0D0AUG2"/>
<dbReference type="EMBL" id="KN835174">
    <property type="protein sequence ID" value="KIK45321.1"/>
    <property type="molecule type" value="Genomic_DNA"/>
</dbReference>
<accession>A0A0D0AUG2</accession>
<evidence type="ECO:0000313" key="2">
    <source>
        <dbReference type="Proteomes" id="UP000054485"/>
    </source>
</evidence>
<dbReference type="OrthoDB" id="10526985at2759"/>
<protein>
    <submittedName>
        <fullName evidence="1">Uncharacterized protein</fullName>
    </submittedName>
</protein>
<gene>
    <name evidence="1" type="ORF">CY34DRAFT_539899</name>
</gene>
<organism evidence="1 2">
    <name type="scientific">Suillus luteus UH-Slu-Lm8-n1</name>
    <dbReference type="NCBI Taxonomy" id="930992"/>
    <lineage>
        <taxon>Eukaryota</taxon>
        <taxon>Fungi</taxon>
        <taxon>Dikarya</taxon>
        <taxon>Basidiomycota</taxon>
        <taxon>Agaricomycotina</taxon>
        <taxon>Agaricomycetes</taxon>
        <taxon>Agaricomycetidae</taxon>
        <taxon>Boletales</taxon>
        <taxon>Suillineae</taxon>
        <taxon>Suillaceae</taxon>
        <taxon>Suillus</taxon>
    </lineage>
</organism>